<evidence type="ECO:0000256" key="4">
    <source>
        <dbReference type="ARBA" id="ARBA00022989"/>
    </source>
</evidence>
<feature type="transmembrane region" description="Helical" evidence="6">
    <location>
        <begin position="39"/>
        <end position="59"/>
    </location>
</feature>
<dbReference type="EMBL" id="FNAO01000005">
    <property type="protein sequence ID" value="SDE46525.1"/>
    <property type="molecule type" value="Genomic_DNA"/>
</dbReference>
<dbReference type="Pfam" id="PF13520">
    <property type="entry name" value="AA_permease_2"/>
    <property type="match status" value="1"/>
</dbReference>
<feature type="transmembrane region" description="Helical" evidence="6">
    <location>
        <begin position="341"/>
        <end position="359"/>
    </location>
</feature>
<dbReference type="InterPro" id="IPR002293">
    <property type="entry name" value="AA/rel_permease1"/>
</dbReference>
<dbReference type="GO" id="GO:0022857">
    <property type="term" value="F:transmembrane transporter activity"/>
    <property type="evidence" value="ECO:0007669"/>
    <property type="project" value="InterPro"/>
</dbReference>
<evidence type="ECO:0000313" key="7">
    <source>
        <dbReference type="EMBL" id="SDE46525.1"/>
    </source>
</evidence>
<feature type="transmembrane region" description="Helical" evidence="6">
    <location>
        <begin position="366"/>
        <end position="386"/>
    </location>
</feature>
<dbReference type="STRING" id="641691.SAMN05421636_105174"/>
<dbReference type="PANTHER" id="PTHR42770">
    <property type="entry name" value="AMINO ACID TRANSPORTER-RELATED"/>
    <property type="match status" value="1"/>
</dbReference>
<feature type="transmembrane region" description="Helical" evidence="6">
    <location>
        <begin position="184"/>
        <end position="203"/>
    </location>
</feature>
<proteinExistence type="predicted"/>
<reference evidence="7 8" key="1">
    <citation type="submission" date="2016-10" db="EMBL/GenBank/DDBJ databases">
        <authorList>
            <person name="de Groot N.N."/>
        </authorList>
    </citation>
    <scope>NUCLEOTIDE SEQUENCE [LARGE SCALE GENOMIC DNA]</scope>
    <source>
        <strain evidence="7 8">DSM 23421</strain>
    </source>
</reference>
<organism evidence="7 8">
    <name type="scientific">Pricia antarctica</name>
    <dbReference type="NCBI Taxonomy" id="641691"/>
    <lineage>
        <taxon>Bacteria</taxon>
        <taxon>Pseudomonadati</taxon>
        <taxon>Bacteroidota</taxon>
        <taxon>Flavobacteriia</taxon>
        <taxon>Flavobacteriales</taxon>
        <taxon>Flavobacteriaceae</taxon>
        <taxon>Pricia</taxon>
    </lineage>
</organism>
<dbReference type="AlphaFoldDB" id="A0A1G7D6Y5"/>
<evidence type="ECO:0000256" key="1">
    <source>
        <dbReference type="ARBA" id="ARBA00004651"/>
    </source>
</evidence>
<feature type="transmembrane region" description="Helical" evidence="6">
    <location>
        <begin position="392"/>
        <end position="411"/>
    </location>
</feature>
<feature type="transmembrane region" description="Helical" evidence="6">
    <location>
        <begin position="267"/>
        <end position="293"/>
    </location>
</feature>
<dbReference type="InterPro" id="IPR050367">
    <property type="entry name" value="APC_superfamily"/>
</dbReference>
<feature type="transmembrane region" description="Helical" evidence="6">
    <location>
        <begin position="110"/>
        <end position="132"/>
    </location>
</feature>
<evidence type="ECO:0000313" key="8">
    <source>
        <dbReference type="Proteomes" id="UP000199109"/>
    </source>
</evidence>
<evidence type="ECO:0000256" key="3">
    <source>
        <dbReference type="ARBA" id="ARBA00022692"/>
    </source>
</evidence>
<evidence type="ECO:0000256" key="2">
    <source>
        <dbReference type="ARBA" id="ARBA00022475"/>
    </source>
</evidence>
<evidence type="ECO:0000256" key="6">
    <source>
        <dbReference type="SAM" id="Phobius"/>
    </source>
</evidence>
<keyword evidence="3 6" id="KW-0812">Transmembrane</keyword>
<dbReference type="Gene3D" id="1.20.1740.10">
    <property type="entry name" value="Amino acid/polyamine transporter I"/>
    <property type="match status" value="1"/>
</dbReference>
<protein>
    <recommendedName>
        <fullName evidence="9">Amino acid:proton symporter, ABT family</fullName>
    </recommendedName>
</protein>
<evidence type="ECO:0000256" key="5">
    <source>
        <dbReference type="ARBA" id="ARBA00023136"/>
    </source>
</evidence>
<dbReference type="PIRSF" id="PIRSF006060">
    <property type="entry name" value="AA_transporter"/>
    <property type="match status" value="1"/>
</dbReference>
<dbReference type="RefSeq" id="WP_245726515.1">
    <property type="nucleotide sequence ID" value="NZ_FNAO01000005.1"/>
</dbReference>
<keyword evidence="8" id="KW-1185">Reference proteome</keyword>
<evidence type="ECO:0008006" key="9">
    <source>
        <dbReference type="Google" id="ProtNLM"/>
    </source>
</evidence>
<dbReference type="PANTHER" id="PTHR42770:SF11">
    <property type="entry name" value="INNER MEMBRANE TRANSPORT PROTEIN YBAT"/>
    <property type="match status" value="1"/>
</dbReference>
<feature type="transmembrane region" description="Helical" evidence="6">
    <location>
        <begin position="144"/>
        <end position="164"/>
    </location>
</feature>
<feature type="transmembrane region" description="Helical" evidence="6">
    <location>
        <begin position="12"/>
        <end position="33"/>
    </location>
</feature>
<gene>
    <name evidence="7" type="ORF">SAMN05421636_105174</name>
</gene>
<name>A0A1G7D6Y5_9FLAO</name>
<feature type="transmembrane region" description="Helical" evidence="6">
    <location>
        <begin position="80"/>
        <end position="104"/>
    </location>
</feature>
<comment type="subcellular location">
    <subcellularLocation>
        <location evidence="1">Cell membrane</location>
        <topology evidence="1">Multi-pass membrane protein</topology>
    </subcellularLocation>
</comment>
<accession>A0A1G7D6Y5</accession>
<keyword evidence="5 6" id="KW-0472">Membrane</keyword>
<keyword evidence="4 6" id="KW-1133">Transmembrane helix</keyword>
<dbReference type="Proteomes" id="UP000199109">
    <property type="component" value="Unassembled WGS sequence"/>
</dbReference>
<sequence>MAKKLHPISVWALAAGGMVGGGIYTVLGVVIAVSAQWAWLAFLIIGILAVTAAYSYVFLSNKFDDSGGVFAFLKEVNDKAMAGNLAWLLILGYVFTISVYAYAFGHYVSFAFHGSAFVIRILAVGIIAALILLNLAGVGKMTKVEIGIVCANLAVLLALGIYGLTKWDAVQLVAGIEPRPVWSALVGGGAIFMGYEGFQLLSYEYDRIKNPAKNFMPVMISAVVFVVVLYIIVALGATFIGGAVSLVDFKAIALSITAQKAFGQTGVIIMTVAAGFATAAAINSTLFSTANLTKNIAKANELPKWFKHTNGKDIPDRAIIVLGSLAGIMAIAGSLTALVEAASLIFVITFGTVNWLCFRESEKLKWIPAIGIVIAVITACTLLFRVAISKPVAFGGLLFIVLLVVLGRPLLLQHNKKMKTGTDDN</sequence>
<feature type="transmembrane region" description="Helical" evidence="6">
    <location>
        <begin position="215"/>
        <end position="247"/>
    </location>
</feature>
<dbReference type="GO" id="GO:0005886">
    <property type="term" value="C:plasma membrane"/>
    <property type="evidence" value="ECO:0007669"/>
    <property type="project" value="UniProtKB-SubCell"/>
</dbReference>
<feature type="transmembrane region" description="Helical" evidence="6">
    <location>
        <begin position="314"/>
        <end position="335"/>
    </location>
</feature>
<keyword evidence="2" id="KW-1003">Cell membrane</keyword>